<dbReference type="EMBL" id="JARJBC010000005">
    <property type="protein sequence ID" value="MDF3289802.1"/>
    <property type="molecule type" value="Genomic_DNA"/>
</dbReference>
<name>A0ABT5ZIZ2_9ACTN</name>
<reference evidence="1 2" key="1">
    <citation type="submission" date="2023-03" db="EMBL/GenBank/DDBJ databases">
        <title>Draft genome sequence of Streptomyces sp. RB6PN23 isolated from peat swamp forest in Thailand.</title>
        <authorList>
            <person name="Klaysubun C."/>
            <person name="Duangmal K."/>
        </authorList>
    </citation>
    <scope>NUCLEOTIDE SEQUENCE [LARGE SCALE GENOMIC DNA]</scope>
    <source>
        <strain evidence="1 2">RB6PN23</strain>
    </source>
</reference>
<gene>
    <name evidence="1" type="ORF">P3G67_11245</name>
</gene>
<keyword evidence="2" id="KW-1185">Reference proteome</keyword>
<accession>A0ABT5ZIZ2</accession>
<comment type="caution">
    <text evidence="1">The sequence shown here is derived from an EMBL/GenBank/DDBJ whole genome shotgun (WGS) entry which is preliminary data.</text>
</comment>
<evidence type="ECO:0000313" key="1">
    <source>
        <dbReference type="EMBL" id="MDF3289802.1"/>
    </source>
</evidence>
<proteinExistence type="predicted"/>
<sequence>MRAIGTANVGADRASGNLAEVVEHPPADAELTTEEQVERACADLRAAVEEFHQELADFEGALRR</sequence>
<evidence type="ECO:0000313" key="2">
    <source>
        <dbReference type="Proteomes" id="UP001216579"/>
    </source>
</evidence>
<dbReference type="Proteomes" id="UP001216579">
    <property type="component" value="Unassembled WGS sequence"/>
</dbReference>
<organism evidence="1 2">
    <name type="scientific">Streptomyces silvisoli</name>
    <dbReference type="NCBI Taxonomy" id="3034235"/>
    <lineage>
        <taxon>Bacteria</taxon>
        <taxon>Bacillati</taxon>
        <taxon>Actinomycetota</taxon>
        <taxon>Actinomycetes</taxon>
        <taxon>Kitasatosporales</taxon>
        <taxon>Streptomycetaceae</taxon>
        <taxon>Streptomyces</taxon>
    </lineage>
</organism>
<protein>
    <submittedName>
        <fullName evidence="1">Uncharacterized protein</fullName>
    </submittedName>
</protein>
<dbReference type="RefSeq" id="WP_276093307.1">
    <property type="nucleotide sequence ID" value="NZ_JARJBC010000005.1"/>
</dbReference>